<dbReference type="Gene3D" id="1.10.150.690">
    <property type="entry name" value="DUF2063"/>
    <property type="match status" value="1"/>
</dbReference>
<dbReference type="RefSeq" id="WP_187430472.1">
    <property type="nucleotide sequence ID" value="NZ_CP143423.1"/>
</dbReference>
<proteinExistence type="predicted"/>
<evidence type="ECO:0000259" key="1">
    <source>
        <dbReference type="Pfam" id="PF09836"/>
    </source>
</evidence>
<keyword evidence="3" id="KW-1185">Reference proteome</keyword>
<dbReference type="Pfam" id="PF09836">
    <property type="entry name" value="DUF2063"/>
    <property type="match status" value="1"/>
</dbReference>
<dbReference type="InterPro" id="IPR018640">
    <property type="entry name" value="DUF2063"/>
</dbReference>
<reference evidence="3" key="2">
    <citation type="submission" date="2024-01" db="EMBL/GenBank/DDBJ databases">
        <title>Roseobacter fucihabitans sp. nov., isolated from the brown alga Fucus spiralis.</title>
        <authorList>
            <person name="Hahnke S."/>
            <person name="Berger M."/>
            <person name="Schlingloff A."/>
            <person name="Athale I."/>
            <person name="Neumann-Schaal M."/>
            <person name="Adenaya A."/>
            <person name="Poehlein A."/>
            <person name="Daniel R."/>
            <person name="Pertersen J."/>
            <person name="Brinkhoff T."/>
        </authorList>
    </citation>
    <scope>NUCLEOTIDE SEQUENCE [LARGE SCALE GENOMIC DNA]</scope>
    <source>
        <strain evidence="3">B14</strain>
    </source>
</reference>
<name>A0ABZ2BQ36_9RHOB</name>
<feature type="domain" description="Putative DNA-binding" evidence="1">
    <location>
        <begin position="5"/>
        <end position="95"/>
    </location>
</feature>
<evidence type="ECO:0000313" key="3">
    <source>
        <dbReference type="Proteomes" id="UP001318682"/>
    </source>
</evidence>
<gene>
    <name evidence="2" type="ORF">ROLI_006360</name>
</gene>
<sequence length="251" mass="27335">MNVSQSDFRAAVLDPNADVPEGVLSPGSQGAGNRFSVYRNNVVTSLMDALHSGFPLVNRLLGGSTFAKVAAIYVREHPPQSPLMMFYGAEFPRFLESFLPLSGTGYLADCARLDLAMRQSYHAADSGPIDPGVFNNAPGQLLSLRFSLAPSTFILRSRWPLHDIWRKNFEKDAPAPRSVAQDVMITRPSFDPTPVLLAPGASIWLDHLARGVAFGEAVEKTAQTLPDFDLTQALTQALQTGALTEFKTKET</sequence>
<accession>A0ABZ2BQ36</accession>
<organism evidence="2 3">
    <name type="scientific">Roseobacter fucihabitans</name>
    <dbReference type="NCBI Taxonomy" id="1537242"/>
    <lineage>
        <taxon>Bacteria</taxon>
        <taxon>Pseudomonadati</taxon>
        <taxon>Pseudomonadota</taxon>
        <taxon>Alphaproteobacteria</taxon>
        <taxon>Rhodobacterales</taxon>
        <taxon>Roseobacteraceae</taxon>
        <taxon>Roseobacter</taxon>
    </lineage>
</organism>
<dbReference type="EMBL" id="CP143423">
    <property type="protein sequence ID" value="WVX47565.1"/>
    <property type="molecule type" value="Genomic_DNA"/>
</dbReference>
<protein>
    <recommendedName>
        <fullName evidence="1">Putative DNA-binding domain-containing protein</fullName>
    </recommendedName>
</protein>
<evidence type="ECO:0000313" key="2">
    <source>
        <dbReference type="EMBL" id="WVX47565.1"/>
    </source>
</evidence>
<dbReference type="Proteomes" id="UP001318682">
    <property type="component" value="Chromosome"/>
</dbReference>
<reference evidence="2 3" key="1">
    <citation type="submission" date="2015-07" db="EMBL/GenBank/DDBJ databases">
        <authorList>
            <person name="Voget S."/>
            <person name="Dogs M."/>
            <person name="Brinkhoff T.H."/>
            <person name="Daniel R."/>
        </authorList>
    </citation>
    <scope>NUCLEOTIDE SEQUENCE [LARGE SCALE GENOMIC DNA]</scope>
    <source>
        <strain evidence="2 3">B14</strain>
    </source>
</reference>
<dbReference type="InterPro" id="IPR044922">
    <property type="entry name" value="DUF2063_N_sf"/>
</dbReference>